<evidence type="ECO:0000313" key="2">
    <source>
        <dbReference type="EMBL" id="MBD5781036.1"/>
    </source>
</evidence>
<dbReference type="AlphaFoldDB" id="A0A927II97"/>
<comment type="caution">
    <text evidence="2">The sequence shown here is derived from an EMBL/GenBank/DDBJ whole genome shotgun (WGS) entry which is preliminary data.</text>
</comment>
<proteinExistence type="predicted"/>
<reference evidence="2" key="1">
    <citation type="submission" date="2020-09" db="EMBL/GenBank/DDBJ databases">
        <title>Pelagicoccus enzymogenes sp. nov. with an EPS production, isolated from marine sediment.</title>
        <authorList>
            <person name="Feng X."/>
        </authorList>
    </citation>
    <scope>NUCLEOTIDE SEQUENCE</scope>
    <source>
        <strain evidence="2">NFK12</strain>
    </source>
</reference>
<evidence type="ECO:0000256" key="1">
    <source>
        <dbReference type="SAM" id="Coils"/>
    </source>
</evidence>
<gene>
    <name evidence="2" type="ORF">IEN85_16160</name>
</gene>
<name>A0A927II97_9BACT</name>
<feature type="coiled-coil region" evidence="1">
    <location>
        <begin position="58"/>
        <end position="92"/>
    </location>
</feature>
<dbReference type="Pfam" id="PF11932">
    <property type="entry name" value="DUF3450"/>
    <property type="match status" value="1"/>
</dbReference>
<keyword evidence="1" id="KW-0175">Coiled coil</keyword>
<dbReference type="Proteomes" id="UP000622317">
    <property type="component" value="Unassembled WGS sequence"/>
</dbReference>
<organism evidence="2 3">
    <name type="scientific">Pelagicoccus enzymogenes</name>
    <dbReference type="NCBI Taxonomy" id="2773457"/>
    <lineage>
        <taxon>Bacteria</taxon>
        <taxon>Pseudomonadati</taxon>
        <taxon>Verrucomicrobiota</taxon>
        <taxon>Opitutia</taxon>
        <taxon>Puniceicoccales</taxon>
        <taxon>Pelagicoccaceae</taxon>
        <taxon>Pelagicoccus</taxon>
    </lineage>
</organism>
<evidence type="ECO:0000313" key="3">
    <source>
        <dbReference type="Proteomes" id="UP000622317"/>
    </source>
</evidence>
<dbReference type="EMBL" id="JACYFG010000038">
    <property type="protein sequence ID" value="MBD5781036.1"/>
    <property type="molecule type" value="Genomic_DNA"/>
</dbReference>
<dbReference type="RefSeq" id="WP_191618140.1">
    <property type="nucleotide sequence ID" value="NZ_JACYFG010000038.1"/>
</dbReference>
<sequence length="266" mass="29259">MLYRNRVSSRLLRFSLGGIALVWGAGVSFGQSSASGVGQLESQTDRWISLQSKIAKVEADWKSEKAMLESSIKLLEAEQATLQENLKANKAASDVFVANRDRIRSRVEERRAGLRTLSTPLDTIESTLRELMPRLPSPLRNEVKAHLSRIDSSDAESAASTPTRVQALVAALSAVDRFSNSLTSARISRPGPSSGEVSVRVLYWGLAGAYGVDDANRRAWVISPGATGWEWEERSDIYDDVFELLKGYESETDSPRMISLPASIEQ</sequence>
<keyword evidence="3" id="KW-1185">Reference proteome</keyword>
<protein>
    <submittedName>
        <fullName evidence="2">DUF3450 family protein</fullName>
    </submittedName>
</protein>
<accession>A0A927II97</accession>
<dbReference type="InterPro" id="IPR016866">
    <property type="entry name" value="UCP028069"/>
</dbReference>